<dbReference type="GO" id="GO:0005829">
    <property type="term" value="C:cytosol"/>
    <property type="evidence" value="ECO:0007669"/>
    <property type="project" value="TreeGrafter"/>
</dbReference>
<keyword evidence="3" id="KW-1185">Reference proteome</keyword>
<reference evidence="2" key="1">
    <citation type="journal article" date="2023" name="G3 (Bethesda)">
        <title>Whole genome assembly and annotation of the endangered Caribbean coral Acropora cervicornis.</title>
        <authorList>
            <person name="Selwyn J.D."/>
            <person name="Vollmer S.V."/>
        </authorList>
    </citation>
    <scope>NUCLEOTIDE SEQUENCE</scope>
    <source>
        <strain evidence="2">K2</strain>
    </source>
</reference>
<feature type="transmembrane region" description="Helical" evidence="1">
    <location>
        <begin position="253"/>
        <end position="271"/>
    </location>
</feature>
<name>A0AAD9PXT0_ACRCE</name>
<sequence length="827" mass="94042">MTETGLAFSGGGIRSAAFSSGVLRRLLQRNTKIDYLSCVSGGGYTGSAYVDWKYRNGNIDDPRWHQEFFAHMRKWSGLMCNWQKPLHGVVDTLIILLLILFFCVLMPLILWGSYVFPVAYLIDSCFGNLLREEFHCPDPPTTSLPLNNTLPVPQGIRRPRCQVETGTKSYYRLVLFSVSAAMFVIFYILAKTLPKHRHGLYLVSTLFGLLFSFTFIPYCIHFLFQGTPVSVQLLVLVFSLAVWIFFPFLRRRSSFVVVVYLYSYIVYWRVFKDSIFGLKYCDYLFFRLMFAFGFVLWIAPALGALQQRLVYLFNRWRLQRAFYTPQSVGKWGCQGVGLEDLFLASCKCASQTEYKHLGHDESGPLTLGDLGPNMKPQYMSNVVVNEWSLDEDEKQRYELLVMSPTVIERLDRREGQVQFEGRLEPKHVKLSAAMATSAAAVARNMGAYEDSTVGLKQLQVVLGLGMDSFWVSDVESLRKRNCCWEILPFVIEVLRVLPLVTFPLVYFLKGERADDEIWVAIGVFSFFLLLGALTIFSVWRTGSENPGCMEKLTRWFAVNVPVVRYMRQLLSVANRGPTPPPILLLSDGGHIENLGILPLLKKRLQKIVVVDGGLKTENSDWGKDLLYAFSLAREKLHCSFIGLDGRDVIEDIKEEFVNTADGLKPRSYRCKVHYYEKNDILERGRKVGEGEILLLAPRHPNKGIKKQECVTWKEALRDIDVDLEAGKWGTGPQRNAEEVDSLTCCCCDCCHKSCLQRLSPDCLCGVFPRHSTANQFFTPRMFTAYHCEGYNACLEAEAAEFLSARQDVEMASPTDDRDTNGAQWQAS</sequence>
<feature type="transmembrane region" description="Helical" evidence="1">
    <location>
        <begin position="93"/>
        <end position="114"/>
    </location>
</feature>
<feature type="transmembrane region" description="Helical" evidence="1">
    <location>
        <begin position="517"/>
        <end position="539"/>
    </location>
</feature>
<dbReference type="GO" id="GO:0046475">
    <property type="term" value="P:glycerophospholipid catabolic process"/>
    <property type="evidence" value="ECO:0007669"/>
    <property type="project" value="TreeGrafter"/>
</dbReference>
<feature type="transmembrane region" description="Helical" evidence="1">
    <location>
        <begin position="170"/>
        <end position="189"/>
    </location>
</feature>
<evidence type="ECO:0000313" key="3">
    <source>
        <dbReference type="Proteomes" id="UP001249851"/>
    </source>
</evidence>
<dbReference type="GO" id="GO:0047498">
    <property type="term" value="F:calcium-dependent phospholipase A2 activity"/>
    <property type="evidence" value="ECO:0007669"/>
    <property type="project" value="TreeGrafter"/>
</dbReference>
<dbReference type="SUPFAM" id="SSF52151">
    <property type="entry name" value="FabD/lysophospholipase-like"/>
    <property type="match status" value="1"/>
</dbReference>
<proteinExistence type="predicted"/>
<feature type="transmembrane region" description="Helical" evidence="1">
    <location>
        <begin position="283"/>
        <end position="305"/>
    </location>
</feature>
<accession>A0AAD9PXT0</accession>
<dbReference type="GO" id="GO:0005509">
    <property type="term" value="F:calcium ion binding"/>
    <property type="evidence" value="ECO:0007669"/>
    <property type="project" value="TreeGrafter"/>
</dbReference>
<feature type="transmembrane region" description="Helical" evidence="1">
    <location>
        <begin position="201"/>
        <end position="223"/>
    </location>
</feature>
<dbReference type="Gene3D" id="3.40.1090.10">
    <property type="entry name" value="Cytosolic phospholipase A2 catalytic domain"/>
    <property type="match status" value="1"/>
</dbReference>
<feature type="transmembrane region" description="Helical" evidence="1">
    <location>
        <begin position="486"/>
        <end position="505"/>
    </location>
</feature>
<dbReference type="AlphaFoldDB" id="A0AAD9PXT0"/>
<keyword evidence="1" id="KW-0472">Membrane</keyword>
<evidence type="ECO:0000313" key="2">
    <source>
        <dbReference type="EMBL" id="KAK2551122.1"/>
    </source>
</evidence>
<comment type="caution">
    <text evidence="2">The sequence shown here is derived from an EMBL/GenBank/DDBJ whole genome shotgun (WGS) entry which is preliminary data.</text>
</comment>
<dbReference type="GO" id="GO:0005544">
    <property type="term" value="F:calcium-dependent phospholipid binding"/>
    <property type="evidence" value="ECO:0007669"/>
    <property type="project" value="TreeGrafter"/>
</dbReference>
<protein>
    <recommendedName>
        <fullName evidence="4">PNPLA domain-containing protein</fullName>
    </recommendedName>
</protein>
<organism evidence="2 3">
    <name type="scientific">Acropora cervicornis</name>
    <name type="common">Staghorn coral</name>
    <dbReference type="NCBI Taxonomy" id="6130"/>
    <lineage>
        <taxon>Eukaryota</taxon>
        <taxon>Metazoa</taxon>
        <taxon>Cnidaria</taxon>
        <taxon>Anthozoa</taxon>
        <taxon>Hexacorallia</taxon>
        <taxon>Scleractinia</taxon>
        <taxon>Astrocoeniina</taxon>
        <taxon>Acroporidae</taxon>
        <taxon>Acropora</taxon>
    </lineage>
</organism>
<gene>
    <name evidence="2" type="ORF">P5673_028048</name>
</gene>
<evidence type="ECO:0000256" key="1">
    <source>
        <dbReference type="SAM" id="Phobius"/>
    </source>
</evidence>
<dbReference type="Proteomes" id="UP001249851">
    <property type="component" value="Unassembled WGS sequence"/>
</dbReference>
<keyword evidence="1" id="KW-1133">Transmembrane helix</keyword>
<feature type="transmembrane region" description="Helical" evidence="1">
    <location>
        <begin position="229"/>
        <end position="246"/>
    </location>
</feature>
<dbReference type="PANTHER" id="PTHR10728">
    <property type="entry name" value="CYTOSOLIC PHOSPHOLIPASE A2"/>
    <property type="match status" value="1"/>
</dbReference>
<reference evidence="2" key="2">
    <citation type="journal article" date="2023" name="Science">
        <title>Genomic signatures of disease resistance in endangered staghorn corals.</title>
        <authorList>
            <person name="Vollmer S.V."/>
            <person name="Selwyn J.D."/>
            <person name="Despard B.A."/>
            <person name="Roesel C.L."/>
        </authorList>
    </citation>
    <scope>NUCLEOTIDE SEQUENCE</scope>
    <source>
        <strain evidence="2">K2</strain>
    </source>
</reference>
<keyword evidence="1" id="KW-0812">Transmembrane</keyword>
<dbReference type="EMBL" id="JARQWQ010000101">
    <property type="protein sequence ID" value="KAK2551122.1"/>
    <property type="molecule type" value="Genomic_DNA"/>
</dbReference>
<evidence type="ECO:0008006" key="4">
    <source>
        <dbReference type="Google" id="ProtNLM"/>
    </source>
</evidence>
<dbReference type="PANTHER" id="PTHR10728:SF40">
    <property type="entry name" value="PATATIN FAMILY PROTEIN"/>
    <property type="match status" value="1"/>
</dbReference>
<dbReference type="InterPro" id="IPR016035">
    <property type="entry name" value="Acyl_Trfase/lysoPLipase"/>
</dbReference>